<dbReference type="OrthoDB" id="8190514at2759"/>
<evidence type="ECO:0008006" key="7">
    <source>
        <dbReference type="Google" id="ProtNLM"/>
    </source>
</evidence>
<evidence type="ECO:0000256" key="2">
    <source>
        <dbReference type="ARBA" id="ARBA00023108"/>
    </source>
</evidence>
<dbReference type="PANTHER" id="PTHR11008">
    <property type="entry name" value="PROTEIN TAKEOUT-LIKE PROTEIN"/>
    <property type="match status" value="1"/>
</dbReference>
<dbReference type="InterPro" id="IPR010562">
    <property type="entry name" value="Haemolymph_juvenile_hormone-bd"/>
</dbReference>
<dbReference type="GO" id="GO:0007623">
    <property type="term" value="P:circadian rhythm"/>
    <property type="evidence" value="ECO:0007669"/>
    <property type="project" value="UniProtKB-ARBA"/>
</dbReference>
<feature type="signal peptide" evidence="4">
    <location>
        <begin position="1"/>
        <end position="18"/>
    </location>
</feature>
<evidence type="ECO:0000256" key="4">
    <source>
        <dbReference type="SAM" id="SignalP"/>
    </source>
</evidence>
<keyword evidence="1 4" id="KW-0732">Signal</keyword>
<dbReference type="Gene3D" id="3.15.10.30">
    <property type="entry name" value="Haemolymph juvenile hormone binding protein"/>
    <property type="match status" value="1"/>
</dbReference>
<dbReference type="OMA" id="RTDRIEM"/>
<dbReference type="Pfam" id="PF06585">
    <property type="entry name" value="JHBP"/>
    <property type="match status" value="1"/>
</dbReference>
<dbReference type="GO" id="GO:0005615">
    <property type="term" value="C:extracellular space"/>
    <property type="evidence" value="ECO:0007669"/>
    <property type="project" value="TreeGrafter"/>
</dbReference>
<comment type="similarity">
    <text evidence="3">Belongs to the TO family.</text>
</comment>
<dbReference type="EMBL" id="LR899014">
    <property type="protein sequence ID" value="CAD7092806.1"/>
    <property type="molecule type" value="Genomic_DNA"/>
</dbReference>
<dbReference type="SMART" id="SM00700">
    <property type="entry name" value="JHBP"/>
    <property type="match status" value="1"/>
</dbReference>
<sequence>MLPVRLPLFTLFVVAASALDLPSNFQKCDRNKSDFDKCLVDAVNKALVLLKDGNKEFGMSRLEPLHVKSMVIDTGSGSPINLRQTFKEVDVHDLISGSRVVRYRTDLNKHLIICDSKSDRIRVLGDYEMSGRILLLPIVGKGKTNITLVDTHIEHQLIGEPYEKNGVKYMKLREYKVDFKPKRVYMHFENLFNDKVLSEGMNRFIDENWEAVFSGLKEGYSKGFGSIFRDLSNRIFTKVPMDQIFLRNSIEGSK</sequence>
<evidence type="ECO:0000256" key="3">
    <source>
        <dbReference type="ARBA" id="ARBA00060902"/>
    </source>
</evidence>
<keyword evidence="2" id="KW-0090">Biological rhythms</keyword>
<dbReference type="PANTHER" id="PTHR11008:SF32">
    <property type="entry name" value="CIRCADIAN CLOCK-CONTROLLED PROTEIN DAYWAKE-RELATED"/>
    <property type="match status" value="1"/>
</dbReference>
<proteinExistence type="inferred from homology"/>
<keyword evidence="6" id="KW-1185">Reference proteome</keyword>
<name>A0A7R8V4P5_HERIL</name>
<dbReference type="Proteomes" id="UP000594454">
    <property type="component" value="Chromosome 6"/>
</dbReference>
<dbReference type="FunCoup" id="A0A7R8V4P5">
    <property type="interactions" value="47"/>
</dbReference>
<evidence type="ECO:0000313" key="5">
    <source>
        <dbReference type="EMBL" id="CAD7092806.1"/>
    </source>
</evidence>
<gene>
    <name evidence="5" type="ORF">HERILL_LOCUS15137</name>
</gene>
<protein>
    <recommendedName>
        <fullName evidence="7">Protein takeout</fullName>
    </recommendedName>
</protein>
<organism evidence="5 6">
    <name type="scientific">Hermetia illucens</name>
    <name type="common">Black soldier fly</name>
    <dbReference type="NCBI Taxonomy" id="343691"/>
    <lineage>
        <taxon>Eukaryota</taxon>
        <taxon>Metazoa</taxon>
        <taxon>Ecdysozoa</taxon>
        <taxon>Arthropoda</taxon>
        <taxon>Hexapoda</taxon>
        <taxon>Insecta</taxon>
        <taxon>Pterygota</taxon>
        <taxon>Neoptera</taxon>
        <taxon>Endopterygota</taxon>
        <taxon>Diptera</taxon>
        <taxon>Brachycera</taxon>
        <taxon>Stratiomyomorpha</taxon>
        <taxon>Stratiomyidae</taxon>
        <taxon>Hermetiinae</taxon>
        <taxon>Hermetia</taxon>
    </lineage>
</organism>
<dbReference type="AlphaFoldDB" id="A0A7R8V4P5"/>
<dbReference type="InParanoid" id="A0A7R8V4P5"/>
<evidence type="ECO:0000256" key="1">
    <source>
        <dbReference type="ARBA" id="ARBA00022729"/>
    </source>
</evidence>
<reference evidence="5 6" key="1">
    <citation type="submission" date="2020-11" db="EMBL/GenBank/DDBJ databases">
        <authorList>
            <person name="Wallbank WR R."/>
            <person name="Pardo Diaz C."/>
            <person name="Kozak K."/>
            <person name="Martin S."/>
            <person name="Jiggins C."/>
            <person name="Moest M."/>
            <person name="Warren A I."/>
            <person name="Generalovic N T."/>
            <person name="Byers J.R.P. K."/>
            <person name="Montejo-Kovacevich G."/>
            <person name="Yen C E."/>
        </authorList>
    </citation>
    <scope>NUCLEOTIDE SEQUENCE [LARGE SCALE GENOMIC DNA]</scope>
</reference>
<dbReference type="InterPro" id="IPR038606">
    <property type="entry name" value="To_sf"/>
</dbReference>
<feature type="chain" id="PRO_5031460240" description="Protein takeout" evidence="4">
    <location>
        <begin position="19"/>
        <end position="254"/>
    </location>
</feature>
<evidence type="ECO:0000313" key="6">
    <source>
        <dbReference type="Proteomes" id="UP000594454"/>
    </source>
</evidence>
<dbReference type="FunFam" id="3.15.10.30:FF:000001">
    <property type="entry name" value="Takeout-like protein 1"/>
    <property type="match status" value="1"/>
</dbReference>
<accession>A0A7R8V4P5</accession>